<evidence type="ECO:0000313" key="1">
    <source>
        <dbReference type="EMBL" id="GMQ63591.1"/>
    </source>
</evidence>
<keyword evidence="2" id="KW-1185">Reference proteome</keyword>
<dbReference type="EMBL" id="BTPU01000046">
    <property type="protein sequence ID" value="GMQ63591.1"/>
    <property type="molecule type" value="Genomic_DNA"/>
</dbReference>
<dbReference type="Proteomes" id="UP001374599">
    <property type="component" value="Unassembled WGS sequence"/>
</dbReference>
<proteinExistence type="predicted"/>
<protein>
    <submittedName>
        <fullName evidence="1">Homoserine dehydrogenase</fullName>
    </submittedName>
</protein>
<evidence type="ECO:0000313" key="2">
    <source>
        <dbReference type="Proteomes" id="UP001374599"/>
    </source>
</evidence>
<reference evidence="1" key="1">
    <citation type="submission" date="2023-09" db="EMBL/GenBank/DDBJ databases">
        <title>Vallitalea sediminicola and Vallitalea maricola sp. nov., anaerobic bacteria isolated from marine sediment.</title>
        <authorList>
            <person name="Hirano S."/>
            <person name="Maeda A."/>
            <person name="Terahara T."/>
            <person name="Mori K."/>
            <person name="Hamada M."/>
            <person name="Matsumoto R."/>
            <person name="Kobayashi T."/>
        </authorList>
    </citation>
    <scope>NUCLEOTIDE SEQUENCE</scope>
    <source>
        <strain evidence="1">AN17-2</strain>
    </source>
</reference>
<comment type="caution">
    <text evidence="1">The sequence shown here is derived from an EMBL/GenBank/DDBJ whole genome shotgun (WGS) entry which is preliminary data.</text>
</comment>
<name>A0ACB5UM82_9FIRM</name>
<sequence>MIEIGLLGLGTVGSGVYEIIHQRRNYLQELLGYKIHISKVLVKNLYIKRNVDINRSILTDNAMEILRDKDIKIIVEAIGGTTDAYDYITEALRRGKHVVTANKAVVCKYFKEFIELAKKNNCAFLFEASVAGGIPIIKELMQNISQLNDISNIKGILNGTTNYILTKMFDNGLNYEEALKSAQELGFAEEDPTDDVEGVDIARKLCILSTIASKNIILLKNIKRSGITKIIPRDIELIKSLEHKIKFIGSFNMNRNNQYYGVVEPVLVKKDSIYYGVNEANNVVSIKGSNVGEIQLLGQGAGKKPTANAVVSDIINVIKGIYYNYDFDFEDNAKVTNIDFYKNKYYFRAITNDINDINIIKEQVKIGNIIDKIVDEKKSFSFITKRTSLNVIKDIAIDIQNYSNGIWYARIEK</sequence>
<organism evidence="1 2">
    <name type="scientific">Vallitalea maricola</name>
    <dbReference type="NCBI Taxonomy" id="3074433"/>
    <lineage>
        <taxon>Bacteria</taxon>
        <taxon>Bacillati</taxon>
        <taxon>Bacillota</taxon>
        <taxon>Clostridia</taxon>
        <taxon>Lachnospirales</taxon>
        <taxon>Vallitaleaceae</taxon>
        <taxon>Vallitalea</taxon>
    </lineage>
</organism>
<gene>
    <name evidence="1" type="ORF">AN2V17_28250</name>
</gene>
<accession>A0ACB5UM82</accession>